<accession>A0A936Z157</accession>
<reference evidence="2 3" key="1">
    <citation type="journal article" date="2017" name="Int. J. Syst. Evol. Microbiol.">
        <title>Ramlibacter monticola sp. nov., isolated from forest soil.</title>
        <authorList>
            <person name="Chaudhary D.K."/>
            <person name="Kim J."/>
        </authorList>
    </citation>
    <scope>NUCLEOTIDE SEQUENCE [LARGE SCALE GENOMIC DNA]</scope>
    <source>
        <strain evidence="2 3">KACC 19175</strain>
    </source>
</reference>
<sequence length="186" mass="20724">MSDFTAIAAVTSTLKALLLQQLPAIAVEETKTPLELGGSTPMVGLYLYRAEMNPFTANMDWRPVTGTQLSAPPFGVNLHYLITPYGPDELEIQRTLGEVMRALHDHAVVRSGDPLLTAPLADMTEELRIVPRMLPLGDMIDLWRSFDKMSYRLSVTYEVSTVLIDSGLTRNVARVQERVIDLRPAR</sequence>
<keyword evidence="3" id="KW-1185">Reference proteome</keyword>
<name>A0A936Z157_9BURK</name>
<evidence type="ECO:0000313" key="2">
    <source>
        <dbReference type="EMBL" id="MBL0392331.1"/>
    </source>
</evidence>
<evidence type="ECO:0000313" key="3">
    <source>
        <dbReference type="Proteomes" id="UP000599109"/>
    </source>
</evidence>
<dbReference type="Pfam" id="PF14065">
    <property type="entry name" value="Pvc16_N"/>
    <property type="match status" value="1"/>
</dbReference>
<gene>
    <name evidence="2" type="ORF">JJ685_14425</name>
</gene>
<feature type="domain" description="Pvc16 N-terminal" evidence="1">
    <location>
        <begin position="9"/>
        <end position="175"/>
    </location>
</feature>
<comment type="caution">
    <text evidence="2">The sequence shown here is derived from an EMBL/GenBank/DDBJ whole genome shotgun (WGS) entry which is preliminary data.</text>
</comment>
<dbReference type="EMBL" id="JAEQNE010000003">
    <property type="protein sequence ID" value="MBL0392331.1"/>
    <property type="molecule type" value="Genomic_DNA"/>
</dbReference>
<organism evidence="2 3">
    <name type="scientific">Ramlibacter monticola</name>
    <dbReference type="NCBI Taxonomy" id="1926872"/>
    <lineage>
        <taxon>Bacteria</taxon>
        <taxon>Pseudomonadati</taxon>
        <taxon>Pseudomonadota</taxon>
        <taxon>Betaproteobacteria</taxon>
        <taxon>Burkholderiales</taxon>
        <taxon>Comamonadaceae</taxon>
        <taxon>Ramlibacter</taxon>
    </lineage>
</organism>
<dbReference type="InterPro" id="IPR025351">
    <property type="entry name" value="Pvc16_N"/>
</dbReference>
<dbReference type="Proteomes" id="UP000599109">
    <property type="component" value="Unassembled WGS sequence"/>
</dbReference>
<dbReference type="AlphaFoldDB" id="A0A936Z157"/>
<protein>
    <submittedName>
        <fullName evidence="2">DUF4255 domain-containing protein</fullName>
    </submittedName>
</protein>
<dbReference type="RefSeq" id="WP_201674962.1">
    <property type="nucleotide sequence ID" value="NZ_JAEQNE010000003.1"/>
</dbReference>
<evidence type="ECO:0000259" key="1">
    <source>
        <dbReference type="Pfam" id="PF14065"/>
    </source>
</evidence>
<proteinExistence type="predicted"/>